<dbReference type="STRING" id="81824.A9UXR3"/>
<dbReference type="PANTHER" id="PTHR22978:SF22">
    <property type="entry name" value="BTG FAMILY PROTEIN"/>
    <property type="match status" value="1"/>
</dbReference>
<name>A9UXR3_MONBE</name>
<dbReference type="GeneID" id="5890721"/>
<dbReference type="KEGG" id="mbr:MONBRDRAFT_24793"/>
<dbReference type="SMART" id="SM00099">
    <property type="entry name" value="btg1"/>
    <property type="match status" value="1"/>
</dbReference>
<gene>
    <name evidence="4" type="ORF">MONBRDRAFT_24793</name>
</gene>
<sequence>MKVEIERATRFLRQLYTSELEICPASDAFLDTVQDELSRRYKGHWYADSPSRGQAFRCLHHEPRKPCVVVRSALEAANTPPSSANDTAATPRAATPVDPSGLVSEWTIWVDPRAVSVRLGAEAPVYMLNLNGASQQEDDARDQLLIKESLSRQASATSSAANSPVLSANLSPDMPPAVLATMGSPSHLHHAHPNMAAYNPYASSAAHEGPYRHPQYQQSQQYYASQRFNASPMRTRRSKALTITAPSAGNNTPAFPPAITA</sequence>
<dbReference type="eggNOG" id="KOG4006">
    <property type="taxonomic scope" value="Eukaryota"/>
</dbReference>
<dbReference type="FunCoup" id="A9UXR3">
    <property type="interactions" value="297"/>
</dbReference>
<protein>
    <recommendedName>
        <fullName evidence="3">Anti-proliferative protein domain-containing protein</fullName>
    </recommendedName>
</protein>
<feature type="domain" description="Anti-proliferative protein" evidence="3">
    <location>
        <begin position="1"/>
        <end position="122"/>
    </location>
</feature>
<dbReference type="Gene3D" id="3.90.640.90">
    <property type="entry name" value="Anti-proliferative protein, N-terminal domain"/>
    <property type="match status" value="1"/>
</dbReference>
<dbReference type="RefSeq" id="XP_001745311.1">
    <property type="nucleotide sequence ID" value="XM_001745259.1"/>
</dbReference>
<comment type="similarity">
    <text evidence="1">Belongs to the BTG family.</text>
</comment>
<evidence type="ECO:0000256" key="1">
    <source>
        <dbReference type="ARBA" id="ARBA00007989"/>
    </source>
</evidence>
<dbReference type="InterPro" id="IPR036054">
    <property type="entry name" value="BTG-like_sf"/>
</dbReference>
<dbReference type="SUPFAM" id="SSF160696">
    <property type="entry name" value="BTG domain-like"/>
    <property type="match status" value="1"/>
</dbReference>
<dbReference type="AlphaFoldDB" id="A9UXR3"/>
<organism evidence="4 5">
    <name type="scientific">Monosiga brevicollis</name>
    <name type="common">Choanoflagellate</name>
    <dbReference type="NCBI Taxonomy" id="81824"/>
    <lineage>
        <taxon>Eukaryota</taxon>
        <taxon>Choanoflagellata</taxon>
        <taxon>Craspedida</taxon>
        <taxon>Salpingoecidae</taxon>
        <taxon>Monosiga</taxon>
    </lineage>
</organism>
<dbReference type="Pfam" id="PF07742">
    <property type="entry name" value="BTG"/>
    <property type="match status" value="1"/>
</dbReference>
<dbReference type="PANTHER" id="PTHR22978">
    <property type="entry name" value="B-CELL TRANSLOCATION GENE"/>
    <property type="match status" value="1"/>
</dbReference>
<keyword evidence="5" id="KW-1185">Reference proteome</keyword>
<proteinExistence type="inferred from homology"/>
<dbReference type="InParanoid" id="A9UXR3"/>
<evidence type="ECO:0000259" key="3">
    <source>
        <dbReference type="SMART" id="SM00099"/>
    </source>
</evidence>
<accession>A9UXR3</accession>
<feature type="region of interest" description="Disordered" evidence="2">
    <location>
        <begin position="78"/>
        <end position="98"/>
    </location>
</feature>
<evidence type="ECO:0000313" key="4">
    <source>
        <dbReference type="EMBL" id="EDQ89889.1"/>
    </source>
</evidence>
<feature type="compositionally biased region" description="Polar residues" evidence="2">
    <location>
        <begin position="79"/>
        <end position="88"/>
    </location>
</feature>
<dbReference type="GO" id="GO:0005737">
    <property type="term" value="C:cytoplasm"/>
    <property type="evidence" value="ECO:0000318"/>
    <property type="project" value="GO_Central"/>
</dbReference>
<dbReference type="EMBL" id="CH991549">
    <property type="protein sequence ID" value="EDQ89889.1"/>
    <property type="molecule type" value="Genomic_DNA"/>
</dbReference>
<dbReference type="Proteomes" id="UP000001357">
    <property type="component" value="Unassembled WGS sequence"/>
</dbReference>
<dbReference type="InterPro" id="IPR033332">
    <property type="entry name" value="BTG"/>
</dbReference>
<dbReference type="GO" id="GO:0005634">
    <property type="term" value="C:nucleus"/>
    <property type="evidence" value="ECO:0000318"/>
    <property type="project" value="GO_Central"/>
</dbReference>
<dbReference type="InterPro" id="IPR002087">
    <property type="entry name" value="Anti_prolifrtn"/>
</dbReference>
<evidence type="ECO:0000313" key="5">
    <source>
        <dbReference type="Proteomes" id="UP000001357"/>
    </source>
</evidence>
<reference evidence="4 5" key="1">
    <citation type="journal article" date="2008" name="Nature">
        <title>The genome of the choanoflagellate Monosiga brevicollis and the origin of metazoans.</title>
        <authorList>
            <consortium name="JGI Sequencing"/>
            <person name="King N."/>
            <person name="Westbrook M.J."/>
            <person name="Young S.L."/>
            <person name="Kuo A."/>
            <person name="Abedin M."/>
            <person name="Chapman J."/>
            <person name="Fairclough S."/>
            <person name="Hellsten U."/>
            <person name="Isogai Y."/>
            <person name="Letunic I."/>
            <person name="Marr M."/>
            <person name="Pincus D."/>
            <person name="Putnam N."/>
            <person name="Rokas A."/>
            <person name="Wright K.J."/>
            <person name="Zuzow R."/>
            <person name="Dirks W."/>
            <person name="Good M."/>
            <person name="Goodstein D."/>
            <person name="Lemons D."/>
            <person name="Li W."/>
            <person name="Lyons J.B."/>
            <person name="Morris A."/>
            <person name="Nichols S."/>
            <person name="Richter D.J."/>
            <person name="Salamov A."/>
            <person name="Bork P."/>
            <person name="Lim W.A."/>
            <person name="Manning G."/>
            <person name="Miller W.T."/>
            <person name="McGinnis W."/>
            <person name="Shapiro H."/>
            <person name="Tjian R."/>
            <person name="Grigoriev I.V."/>
            <person name="Rokhsar D."/>
        </authorList>
    </citation>
    <scope>NUCLEOTIDE SEQUENCE [LARGE SCALE GENOMIC DNA]</scope>
    <source>
        <strain evidence="5">MX1 / ATCC 50154</strain>
    </source>
</reference>
<evidence type="ECO:0000256" key="2">
    <source>
        <dbReference type="SAM" id="MobiDB-lite"/>
    </source>
</evidence>